<feature type="compositionally biased region" description="Low complexity" evidence="1">
    <location>
        <begin position="17"/>
        <end position="40"/>
    </location>
</feature>
<organism evidence="2 3">
    <name type="scientific">Antrodiella citrinella</name>
    <dbReference type="NCBI Taxonomy" id="2447956"/>
    <lineage>
        <taxon>Eukaryota</taxon>
        <taxon>Fungi</taxon>
        <taxon>Dikarya</taxon>
        <taxon>Basidiomycota</taxon>
        <taxon>Agaricomycotina</taxon>
        <taxon>Agaricomycetes</taxon>
        <taxon>Polyporales</taxon>
        <taxon>Steccherinaceae</taxon>
        <taxon>Antrodiella</taxon>
    </lineage>
</organism>
<comment type="caution">
    <text evidence="2">The sequence shown here is derived from an EMBL/GenBank/DDBJ whole genome shotgun (WGS) entry which is preliminary data.</text>
</comment>
<sequence>MARTSRYKLEAAARARSGLAATRQRAAATANKPPNIIIIDSDSDSESEIVVLQSPHSQPVQVESQPEECHSPQSEPHCAGSCEESTVAELEAAVQSESHAHSESDSETEDCCTLWTGGVNHNPDCSDSGDADWDSEDDESGSEDDTTDSEGAGMEVELLEDDELLDSLQDELQKLLVPTPYEELLNTNQHQWKKAERQRWLGYNGNSERTKRDHAKKLRDKEKVAEKTRKSASAALMRNYFAPRTQPDSEQDIPPSGLDADDFDKASRAQLSEEPVPIFTGYSSDESDDDDEFGDDGDFDHVDEHGDILNEETPEHPNLSMAGDHRQLAPPLKRRRLQVPYREARKRKQDERRKELTDAFDTMIKLIKSKKTEFDAGTHGLQARRARCIQSHLHMVIHNGRTSMEASERAAESHGLARKWGGRMVRHWVREWVDKRELPNSLRGKHPKTFSLLDDPTIRAEMRSFVRSNKWCMDPAKLAEFSQEKMVPAAAKKYLHQVVNKDIPRGLKAYLELELFPRVHLKPGKGISLRTARRWLHREGFRFIEHKKSLYFDGHERPDVVKYRQEIFLPAMQKLQDRLVKYEIGNVSSLVQEPRRANYVERQLVLVAHDEMTAQANDGRKKSWVLDGEHALKKKGAGRGMHQSDVICSTVGWVAEASQSLEYGKNYEGYWNGEMFVKQLKNKIIPALEAAHGPGYQFLIAVDNSQGHSAYAEDALLVQRMNMRPGGQQAHMRDGWYERDGRRVVQPMVFPADHPDHPGAAKGMKQGGHKMRRRRHDVLCDPYFGAATRLCGTAITRTGGN</sequence>
<dbReference type="OrthoDB" id="3218065at2759"/>
<feature type="compositionally biased region" description="Polar residues" evidence="1">
    <location>
        <begin position="54"/>
        <end position="64"/>
    </location>
</feature>
<gene>
    <name evidence="2" type="ORF">EUX98_g9583</name>
</gene>
<evidence type="ECO:0000256" key="1">
    <source>
        <dbReference type="SAM" id="MobiDB-lite"/>
    </source>
</evidence>
<feature type="compositionally biased region" description="Basic and acidic residues" evidence="1">
    <location>
        <begin position="219"/>
        <end position="229"/>
    </location>
</feature>
<feature type="region of interest" description="Disordered" evidence="1">
    <location>
        <begin position="199"/>
        <end position="301"/>
    </location>
</feature>
<protein>
    <submittedName>
        <fullName evidence="2">Uncharacterized protein</fullName>
    </submittedName>
</protein>
<keyword evidence="3" id="KW-1185">Reference proteome</keyword>
<dbReference type="PANTHER" id="PTHR35871">
    <property type="entry name" value="EXPRESSED PROTEIN"/>
    <property type="match status" value="1"/>
</dbReference>
<feature type="region of interest" description="Disordered" evidence="1">
    <location>
        <begin position="750"/>
        <end position="770"/>
    </location>
</feature>
<feature type="compositionally biased region" description="Acidic residues" evidence="1">
    <location>
        <begin position="127"/>
        <end position="148"/>
    </location>
</feature>
<accession>A0A4S4LQN4</accession>
<dbReference type="AlphaFoldDB" id="A0A4S4LQN4"/>
<evidence type="ECO:0000313" key="3">
    <source>
        <dbReference type="Proteomes" id="UP000308730"/>
    </source>
</evidence>
<dbReference type="EMBL" id="SGPM01000909">
    <property type="protein sequence ID" value="THH14656.1"/>
    <property type="molecule type" value="Genomic_DNA"/>
</dbReference>
<feature type="region of interest" description="Disordered" evidence="1">
    <location>
        <begin position="17"/>
        <end position="154"/>
    </location>
</feature>
<dbReference type="Proteomes" id="UP000308730">
    <property type="component" value="Unassembled WGS sequence"/>
</dbReference>
<feature type="compositionally biased region" description="Acidic residues" evidence="1">
    <location>
        <begin position="285"/>
        <end position="298"/>
    </location>
</feature>
<evidence type="ECO:0000313" key="2">
    <source>
        <dbReference type="EMBL" id="THH14656.1"/>
    </source>
</evidence>
<proteinExistence type="predicted"/>
<reference evidence="2 3" key="1">
    <citation type="submission" date="2019-02" db="EMBL/GenBank/DDBJ databases">
        <title>Genome sequencing of the rare red list fungi Antrodiella citrinella (Flaviporus citrinellus).</title>
        <authorList>
            <person name="Buettner E."/>
            <person name="Kellner H."/>
        </authorList>
    </citation>
    <scope>NUCLEOTIDE SEQUENCE [LARGE SCALE GENOMIC DNA]</scope>
    <source>
        <strain evidence="2 3">DSM 108506</strain>
    </source>
</reference>
<dbReference type="PANTHER" id="PTHR35871:SF1">
    <property type="entry name" value="CXC1-LIKE CYSTEINE CLUSTER ASSOCIATED WITH KDZ TRANSPOSASES DOMAIN-CONTAINING PROTEIN"/>
    <property type="match status" value="1"/>
</dbReference>
<name>A0A4S4LQN4_9APHY</name>